<sequence>MRGLFSPTCLTSFRPSSSTRVTSIQATAAQEMADTPTSQAAEIAAPASTQAEQVHGVVIMPDVRHGPNDNADADSAYEVPPESIASLRSSILEFQMENGRTYHSLSAGKYVLPNDEQESERLDIVHNLNFLTYDYRLALCPKNNGAKRVLDMGTGTGVWAVDYADAHPEAEVIGVDLSPIQPNFVPPNVRFEIDDLEKEWTWAHKFDFIFCRSLSGSFPDWEPVLQKVYDQLEPGGYFEIQDGAFPVGTDDNTIPRDSSLLRWCNLLVEASGNLGRPVDQVYNYSTIMRKIGFVDCVDRNFKWPTNTWPKNKRFKEMGMWSLAALDAGLEGLSMALLTRGLNWTMEETLAFCVNVRREMRDPRIHAYWPVHVAYGRKPENVPAAATAEDTST</sequence>
<dbReference type="AlphaFoldDB" id="A0A0G4LM91"/>
<proteinExistence type="inferred from homology"/>
<name>A0A0G4LM91_VERLO</name>
<dbReference type="Proteomes" id="UP000045706">
    <property type="component" value="Unassembled WGS sequence"/>
</dbReference>
<evidence type="ECO:0000256" key="1">
    <source>
        <dbReference type="ARBA" id="ARBA00038158"/>
    </source>
</evidence>
<evidence type="ECO:0000313" key="5">
    <source>
        <dbReference type="Proteomes" id="UP000045706"/>
    </source>
</evidence>
<accession>A0A0G4LM91</accession>
<dbReference type="PANTHER" id="PTHR43591:SF31">
    <property type="entry name" value="LAEA-LIKE, PUTATIVE (AFU_ORTHOLOGUE AFUA_8G01930)-RELATED"/>
    <property type="match status" value="1"/>
</dbReference>
<dbReference type="EMBL" id="CVQI01014335">
    <property type="protein sequence ID" value="CRK23123.1"/>
    <property type="molecule type" value="Genomic_DNA"/>
</dbReference>
<dbReference type="STRING" id="100787.A0A0G4LM91"/>
<dbReference type="Pfam" id="PF13489">
    <property type="entry name" value="Methyltransf_23"/>
    <property type="match status" value="1"/>
</dbReference>
<evidence type="ECO:0000313" key="2">
    <source>
        <dbReference type="EMBL" id="CRK23123.1"/>
    </source>
</evidence>
<comment type="similarity">
    <text evidence="1">Belongs to the methyltransferase superfamily. LaeA methyltransferase family.</text>
</comment>
<dbReference type="CDD" id="cd02440">
    <property type="entry name" value="AdoMet_MTases"/>
    <property type="match status" value="1"/>
</dbReference>
<gene>
    <name evidence="3" type="ORF">BN1708_000861</name>
    <name evidence="2" type="ORF">BN1723_012902</name>
</gene>
<dbReference type="Gene3D" id="3.40.50.150">
    <property type="entry name" value="Vaccinia Virus protein VP39"/>
    <property type="match status" value="1"/>
</dbReference>
<evidence type="ECO:0008006" key="6">
    <source>
        <dbReference type="Google" id="ProtNLM"/>
    </source>
</evidence>
<protein>
    <recommendedName>
        <fullName evidence="6">Methyltransferase domain-containing protein</fullName>
    </recommendedName>
</protein>
<evidence type="ECO:0000313" key="3">
    <source>
        <dbReference type="EMBL" id="CRK30327.1"/>
    </source>
</evidence>
<dbReference type="InterPro" id="IPR029063">
    <property type="entry name" value="SAM-dependent_MTases_sf"/>
</dbReference>
<dbReference type="GO" id="GO:0008168">
    <property type="term" value="F:methyltransferase activity"/>
    <property type="evidence" value="ECO:0007669"/>
    <property type="project" value="TreeGrafter"/>
</dbReference>
<dbReference type="Proteomes" id="UP000044602">
    <property type="component" value="Unassembled WGS sequence"/>
</dbReference>
<keyword evidence="4" id="KW-1185">Reference proteome</keyword>
<dbReference type="PANTHER" id="PTHR43591">
    <property type="entry name" value="METHYLTRANSFERASE"/>
    <property type="match status" value="1"/>
</dbReference>
<dbReference type="SUPFAM" id="SSF53335">
    <property type="entry name" value="S-adenosyl-L-methionine-dependent methyltransferases"/>
    <property type="match status" value="1"/>
</dbReference>
<evidence type="ECO:0000313" key="4">
    <source>
        <dbReference type="Proteomes" id="UP000044602"/>
    </source>
</evidence>
<reference evidence="4 5" key="1">
    <citation type="submission" date="2015-05" db="EMBL/GenBank/DDBJ databases">
        <authorList>
            <person name="Fogelqvist Johan"/>
        </authorList>
    </citation>
    <scope>NUCLEOTIDE SEQUENCE [LARGE SCALE GENOMIC DNA]</scope>
    <source>
        <strain evidence="3">VL1</strain>
        <strain evidence="2">VL2</strain>
    </source>
</reference>
<organism evidence="2 5">
    <name type="scientific">Verticillium longisporum</name>
    <name type="common">Verticillium dahliae var. longisporum</name>
    <dbReference type="NCBI Taxonomy" id="100787"/>
    <lineage>
        <taxon>Eukaryota</taxon>
        <taxon>Fungi</taxon>
        <taxon>Dikarya</taxon>
        <taxon>Ascomycota</taxon>
        <taxon>Pezizomycotina</taxon>
        <taxon>Sordariomycetes</taxon>
        <taxon>Hypocreomycetidae</taxon>
        <taxon>Glomerellales</taxon>
        <taxon>Plectosphaerellaceae</taxon>
        <taxon>Verticillium</taxon>
    </lineage>
</organism>
<dbReference type="EMBL" id="CVQH01021417">
    <property type="protein sequence ID" value="CRK30327.1"/>
    <property type="molecule type" value="Genomic_DNA"/>
</dbReference>